<dbReference type="SUPFAM" id="SSF50129">
    <property type="entry name" value="GroES-like"/>
    <property type="match status" value="1"/>
</dbReference>
<dbReference type="GO" id="GO:0016491">
    <property type="term" value="F:oxidoreductase activity"/>
    <property type="evidence" value="ECO:0007669"/>
    <property type="project" value="UniProtKB-KW"/>
</dbReference>
<dbReference type="InterPro" id="IPR011032">
    <property type="entry name" value="GroES-like_sf"/>
</dbReference>
<dbReference type="PANTHER" id="PTHR43401:SF2">
    <property type="entry name" value="L-THREONINE 3-DEHYDROGENASE"/>
    <property type="match status" value="1"/>
</dbReference>
<dbReference type="InterPro" id="IPR002328">
    <property type="entry name" value="ADH_Zn_CS"/>
</dbReference>
<dbReference type="Proteomes" id="UP000481852">
    <property type="component" value="Unassembled WGS sequence"/>
</dbReference>
<sequence>MKAVVFKDLATWAFEERPVPEVKKADDVLVEVEAASICGTDVHVLGDPPGFIGTKGIILGHECVGTVKQVGTGVEGFKAGDRVVLVPNLPCGYCESCRRGKANMCNNERVMGVTCDGVFARYFVAPEVALTKIPDDMPRNLAVFAEPVKCVMGAMDWVRVLPGESVLILGGGPIGLYFTMLMKANGAGKVIVSEPSKYRAEYARACGADLVVNPIEENLHEVVLRETDGNGVDIAADAVGVLIKDAIECTCKGGRVVLMGQNGAVNETICQNDIVSKGLSIFGNYIGNYIMSRTVKMLEAGVIPVEKIITHQLPLSRFEEGLEAMRNGTGLEVILYPDEE</sequence>
<evidence type="ECO:0000259" key="5">
    <source>
        <dbReference type="SMART" id="SM00829"/>
    </source>
</evidence>
<proteinExistence type="inferred from homology"/>
<dbReference type="Pfam" id="PF08240">
    <property type="entry name" value="ADH_N"/>
    <property type="match status" value="1"/>
</dbReference>
<dbReference type="PANTHER" id="PTHR43401">
    <property type="entry name" value="L-THREONINE 3-DEHYDROGENASE"/>
    <property type="match status" value="1"/>
</dbReference>
<dbReference type="Gene3D" id="3.40.50.720">
    <property type="entry name" value="NAD(P)-binding Rossmann-like Domain"/>
    <property type="match status" value="1"/>
</dbReference>
<accession>A0A6L5X8H4</accession>
<dbReference type="PROSITE" id="PS00059">
    <property type="entry name" value="ADH_ZINC"/>
    <property type="match status" value="1"/>
</dbReference>
<gene>
    <name evidence="6" type="ORF">FYJ35_11960</name>
</gene>
<evidence type="ECO:0000256" key="2">
    <source>
        <dbReference type="ARBA" id="ARBA00022833"/>
    </source>
</evidence>
<dbReference type="Pfam" id="PF00107">
    <property type="entry name" value="ADH_zinc_N"/>
    <property type="match status" value="1"/>
</dbReference>
<comment type="cofactor">
    <cofactor evidence="4">
        <name>Zn(2+)</name>
        <dbReference type="ChEBI" id="CHEBI:29105"/>
    </cofactor>
</comment>
<feature type="domain" description="Enoyl reductase (ER)" evidence="5">
    <location>
        <begin position="7"/>
        <end position="335"/>
    </location>
</feature>
<keyword evidence="7" id="KW-1185">Reference proteome</keyword>
<evidence type="ECO:0000256" key="4">
    <source>
        <dbReference type="RuleBase" id="RU361277"/>
    </source>
</evidence>
<dbReference type="GO" id="GO:0008270">
    <property type="term" value="F:zinc ion binding"/>
    <property type="evidence" value="ECO:0007669"/>
    <property type="project" value="InterPro"/>
</dbReference>
<dbReference type="Gene3D" id="3.90.180.10">
    <property type="entry name" value="Medium-chain alcohol dehydrogenases, catalytic domain"/>
    <property type="match status" value="1"/>
</dbReference>
<keyword evidence="3" id="KW-0560">Oxidoreductase</keyword>
<dbReference type="SUPFAM" id="SSF51735">
    <property type="entry name" value="NAD(P)-binding Rossmann-fold domains"/>
    <property type="match status" value="1"/>
</dbReference>
<protein>
    <submittedName>
        <fullName evidence="6">Alcohol dehydrogenase catalytic domain-containing protein</fullName>
    </submittedName>
</protein>
<dbReference type="InterPro" id="IPR013149">
    <property type="entry name" value="ADH-like_C"/>
</dbReference>
<dbReference type="EMBL" id="VULZ01000014">
    <property type="protein sequence ID" value="MSS15735.1"/>
    <property type="molecule type" value="Genomic_DNA"/>
</dbReference>
<dbReference type="AlphaFoldDB" id="A0A6L5X8H4"/>
<evidence type="ECO:0000313" key="6">
    <source>
        <dbReference type="EMBL" id="MSS15735.1"/>
    </source>
</evidence>
<keyword evidence="1 4" id="KW-0479">Metal-binding</keyword>
<dbReference type="InterPro" id="IPR013154">
    <property type="entry name" value="ADH-like_N"/>
</dbReference>
<name>A0A6L5X8H4_9FIRM</name>
<dbReference type="SMART" id="SM00829">
    <property type="entry name" value="PKS_ER"/>
    <property type="match status" value="1"/>
</dbReference>
<dbReference type="InterPro" id="IPR050129">
    <property type="entry name" value="Zn_alcohol_dh"/>
</dbReference>
<keyword evidence="2 4" id="KW-0862">Zinc</keyword>
<evidence type="ECO:0000256" key="3">
    <source>
        <dbReference type="ARBA" id="ARBA00023002"/>
    </source>
</evidence>
<organism evidence="6 7">
    <name type="scientific">Porcincola intestinalis</name>
    <dbReference type="NCBI Taxonomy" id="2606632"/>
    <lineage>
        <taxon>Bacteria</taxon>
        <taxon>Bacillati</taxon>
        <taxon>Bacillota</taxon>
        <taxon>Clostridia</taxon>
        <taxon>Lachnospirales</taxon>
        <taxon>Lachnospiraceae</taxon>
        <taxon>Porcincola</taxon>
    </lineage>
</organism>
<dbReference type="RefSeq" id="WP_154526881.1">
    <property type="nucleotide sequence ID" value="NZ_JAQYJL010000002.1"/>
</dbReference>
<reference evidence="6 7" key="1">
    <citation type="submission" date="2019-08" db="EMBL/GenBank/DDBJ databases">
        <title>In-depth cultivation of the pig gut microbiome towards novel bacterial diversity and tailored functional studies.</title>
        <authorList>
            <person name="Wylensek D."/>
            <person name="Hitch T.C.A."/>
            <person name="Clavel T."/>
        </authorList>
    </citation>
    <scope>NUCLEOTIDE SEQUENCE [LARGE SCALE GENOMIC DNA]</scope>
    <source>
        <strain evidence="6 7">Oil+RF-744-WCA-WT-11</strain>
    </source>
</reference>
<comment type="similarity">
    <text evidence="4">Belongs to the zinc-containing alcohol dehydrogenase family.</text>
</comment>
<comment type="caution">
    <text evidence="6">The sequence shown here is derived from an EMBL/GenBank/DDBJ whole genome shotgun (WGS) entry which is preliminary data.</text>
</comment>
<evidence type="ECO:0000256" key="1">
    <source>
        <dbReference type="ARBA" id="ARBA00022723"/>
    </source>
</evidence>
<dbReference type="InterPro" id="IPR020843">
    <property type="entry name" value="ER"/>
</dbReference>
<evidence type="ECO:0000313" key="7">
    <source>
        <dbReference type="Proteomes" id="UP000481852"/>
    </source>
</evidence>
<dbReference type="InterPro" id="IPR036291">
    <property type="entry name" value="NAD(P)-bd_dom_sf"/>
</dbReference>